<name>A0A0D0D5L0_9AGAM</name>
<feature type="compositionally biased region" description="Polar residues" evidence="1">
    <location>
        <begin position="1"/>
        <end position="14"/>
    </location>
</feature>
<protein>
    <submittedName>
        <fullName evidence="2">Uncharacterized protein</fullName>
    </submittedName>
</protein>
<evidence type="ECO:0000313" key="3">
    <source>
        <dbReference type="Proteomes" id="UP000054538"/>
    </source>
</evidence>
<feature type="compositionally biased region" description="Low complexity" evidence="1">
    <location>
        <begin position="65"/>
        <end position="84"/>
    </location>
</feature>
<evidence type="ECO:0000313" key="2">
    <source>
        <dbReference type="EMBL" id="KIK78906.1"/>
    </source>
</evidence>
<feature type="region of interest" description="Disordered" evidence="1">
    <location>
        <begin position="62"/>
        <end position="115"/>
    </location>
</feature>
<feature type="compositionally biased region" description="Polar residues" evidence="1">
    <location>
        <begin position="92"/>
        <end position="115"/>
    </location>
</feature>
<keyword evidence="3" id="KW-1185">Reference proteome</keyword>
<sequence length="161" mass="17267">MFAQYQPSTATPSHPGTYPSPNKHITDLDSSDEELEEDLTFHNIVNQLLTNHIPAAEDMANKCGSTLSTSTPLHSTLSSSTAPSIQPPQKARTLSTVPTQSATAGQPPSPTASNIQTHVPLENLFDYSQHTDTFESVWAGGVKSLADELAFYDISVPADTN</sequence>
<feature type="region of interest" description="Disordered" evidence="1">
    <location>
        <begin position="1"/>
        <end position="34"/>
    </location>
</feature>
<dbReference type="Proteomes" id="UP000054538">
    <property type="component" value="Unassembled WGS sequence"/>
</dbReference>
<dbReference type="OrthoDB" id="10476681at2759"/>
<reference evidence="3" key="2">
    <citation type="submission" date="2015-01" db="EMBL/GenBank/DDBJ databases">
        <title>Evolutionary Origins and Diversification of the Mycorrhizal Mutualists.</title>
        <authorList>
            <consortium name="DOE Joint Genome Institute"/>
            <consortium name="Mycorrhizal Genomics Consortium"/>
            <person name="Kohler A."/>
            <person name="Kuo A."/>
            <person name="Nagy L.G."/>
            <person name="Floudas D."/>
            <person name="Copeland A."/>
            <person name="Barry K.W."/>
            <person name="Cichocki N."/>
            <person name="Veneault-Fourrey C."/>
            <person name="LaButti K."/>
            <person name="Lindquist E.A."/>
            <person name="Lipzen A."/>
            <person name="Lundell T."/>
            <person name="Morin E."/>
            <person name="Murat C."/>
            <person name="Riley R."/>
            <person name="Ohm R."/>
            <person name="Sun H."/>
            <person name="Tunlid A."/>
            <person name="Henrissat B."/>
            <person name="Grigoriev I.V."/>
            <person name="Hibbett D.S."/>
            <person name="Martin F."/>
        </authorList>
    </citation>
    <scope>NUCLEOTIDE SEQUENCE [LARGE SCALE GENOMIC DNA]</scope>
    <source>
        <strain evidence="3">Ve08.2h10</strain>
    </source>
</reference>
<organism evidence="2 3">
    <name type="scientific">Paxillus rubicundulus Ve08.2h10</name>
    <dbReference type="NCBI Taxonomy" id="930991"/>
    <lineage>
        <taxon>Eukaryota</taxon>
        <taxon>Fungi</taxon>
        <taxon>Dikarya</taxon>
        <taxon>Basidiomycota</taxon>
        <taxon>Agaricomycotina</taxon>
        <taxon>Agaricomycetes</taxon>
        <taxon>Agaricomycetidae</taxon>
        <taxon>Boletales</taxon>
        <taxon>Paxilineae</taxon>
        <taxon>Paxillaceae</taxon>
        <taxon>Paxillus</taxon>
    </lineage>
</organism>
<dbReference type="InParanoid" id="A0A0D0D5L0"/>
<gene>
    <name evidence="2" type="ORF">PAXRUDRAFT_162776</name>
</gene>
<reference evidence="2 3" key="1">
    <citation type="submission" date="2014-04" db="EMBL/GenBank/DDBJ databases">
        <authorList>
            <consortium name="DOE Joint Genome Institute"/>
            <person name="Kuo A."/>
            <person name="Kohler A."/>
            <person name="Jargeat P."/>
            <person name="Nagy L.G."/>
            <person name="Floudas D."/>
            <person name="Copeland A."/>
            <person name="Barry K.W."/>
            <person name="Cichocki N."/>
            <person name="Veneault-Fourrey C."/>
            <person name="LaButti K."/>
            <person name="Lindquist E.A."/>
            <person name="Lipzen A."/>
            <person name="Lundell T."/>
            <person name="Morin E."/>
            <person name="Murat C."/>
            <person name="Sun H."/>
            <person name="Tunlid A."/>
            <person name="Henrissat B."/>
            <person name="Grigoriev I.V."/>
            <person name="Hibbett D.S."/>
            <person name="Martin F."/>
            <person name="Nordberg H.P."/>
            <person name="Cantor M.N."/>
            <person name="Hua S.X."/>
        </authorList>
    </citation>
    <scope>NUCLEOTIDE SEQUENCE [LARGE SCALE GENOMIC DNA]</scope>
    <source>
        <strain evidence="2 3">Ve08.2h10</strain>
    </source>
</reference>
<evidence type="ECO:0000256" key="1">
    <source>
        <dbReference type="SAM" id="MobiDB-lite"/>
    </source>
</evidence>
<dbReference type="EMBL" id="KN826436">
    <property type="protein sequence ID" value="KIK78906.1"/>
    <property type="molecule type" value="Genomic_DNA"/>
</dbReference>
<dbReference type="AlphaFoldDB" id="A0A0D0D5L0"/>
<dbReference type="HOGENOM" id="CLU_1691008_0_0_1"/>
<accession>A0A0D0D5L0</accession>
<proteinExistence type="predicted"/>